<protein>
    <recommendedName>
        <fullName evidence="2">ER-bound oxygenase mpaB/mpaB'/Rubber oxygenase catalytic domain-containing protein</fullName>
    </recommendedName>
</protein>
<reference evidence="3 4" key="1">
    <citation type="submission" date="2013-12" db="EMBL/GenBank/DDBJ databases">
        <authorList>
            <person name="Zelazny A."/>
            <person name="Olivier K."/>
            <person name="Holland S."/>
            <person name="Lenaerts A."/>
            <person name="Ordway D."/>
            <person name="DeGroote M.A."/>
            <person name="Parker T."/>
            <person name="Sizemore C."/>
            <person name="Tallon L.J."/>
            <person name="Sadzewicz L.K."/>
            <person name="Sengamalay N."/>
            <person name="Fraser C.M."/>
            <person name="Hine E."/>
            <person name="Shefchek K.A."/>
            <person name="Das S.P."/>
            <person name="Tettelin H."/>
        </authorList>
    </citation>
    <scope>NUCLEOTIDE SEQUENCE [LARGE SCALE GENOMIC DNA]</scope>
    <source>
        <strain evidence="3 4">1956</strain>
    </source>
</reference>
<dbReference type="Proteomes" id="UP000020825">
    <property type="component" value="Unassembled WGS sequence"/>
</dbReference>
<feature type="domain" description="ER-bound oxygenase mpaB/mpaB'/Rubber oxygenase catalytic" evidence="2">
    <location>
        <begin position="19"/>
        <end position="251"/>
    </location>
</feature>
<dbReference type="PATRIC" id="fig|1299331.3.peg.2975"/>
<feature type="region of interest" description="Disordered" evidence="1">
    <location>
        <begin position="401"/>
        <end position="453"/>
    </location>
</feature>
<feature type="region of interest" description="Disordered" evidence="1">
    <location>
        <begin position="564"/>
        <end position="596"/>
    </location>
</feature>
<dbReference type="Pfam" id="PF09995">
    <property type="entry name" value="MPAB_Lcp_cat"/>
    <property type="match status" value="1"/>
</dbReference>
<evidence type="ECO:0000313" key="3">
    <source>
        <dbReference type="EMBL" id="EUA54901.1"/>
    </source>
</evidence>
<feature type="compositionally biased region" description="Low complexity" evidence="1">
    <location>
        <begin position="414"/>
        <end position="453"/>
    </location>
</feature>
<dbReference type="GO" id="GO:0016491">
    <property type="term" value="F:oxidoreductase activity"/>
    <property type="evidence" value="ECO:0007669"/>
    <property type="project" value="InterPro"/>
</dbReference>
<comment type="caution">
    <text evidence="3">The sequence shown here is derived from an EMBL/GenBank/DDBJ whole genome shotgun (WGS) entry which is preliminary data.</text>
</comment>
<dbReference type="EMBL" id="JAOG01000002">
    <property type="protein sequence ID" value="EUA54901.1"/>
    <property type="molecule type" value="Genomic_DNA"/>
</dbReference>
<dbReference type="PANTHER" id="PTHR36151">
    <property type="entry name" value="BLR2777 PROTEIN"/>
    <property type="match status" value="1"/>
</dbReference>
<evidence type="ECO:0000313" key="4">
    <source>
        <dbReference type="Proteomes" id="UP000020825"/>
    </source>
</evidence>
<accession>X8CGG3</accession>
<evidence type="ECO:0000256" key="1">
    <source>
        <dbReference type="SAM" id="MobiDB-lite"/>
    </source>
</evidence>
<dbReference type="PANTHER" id="PTHR36151:SF3">
    <property type="entry name" value="ER-BOUND OXYGENASE MPAB_MPAB'_RUBBER OXYGENASE CATALYTIC DOMAIN-CONTAINING PROTEIN"/>
    <property type="match status" value="1"/>
</dbReference>
<name>X8CGG3_MYCIT</name>
<proteinExistence type="predicted"/>
<evidence type="ECO:0000259" key="2">
    <source>
        <dbReference type="Pfam" id="PF09995"/>
    </source>
</evidence>
<dbReference type="InterPro" id="IPR018713">
    <property type="entry name" value="MPAB/Lcp_cat_dom"/>
</dbReference>
<organism evidence="3 4">
    <name type="scientific">Mycobacterium intracellulare 1956</name>
    <dbReference type="NCBI Taxonomy" id="1299331"/>
    <lineage>
        <taxon>Bacteria</taxon>
        <taxon>Bacillati</taxon>
        <taxon>Actinomycetota</taxon>
        <taxon>Actinomycetes</taxon>
        <taxon>Mycobacteriales</taxon>
        <taxon>Mycobacteriaceae</taxon>
        <taxon>Mycobacterium</taxon>
        <taxon>Mycobacterium avium complex (MAC)</taxon>
    </lineage>
</organism>
<dbReference type="AlphaFoldDB" id="X8CGG3"/>
<sequence length="626" mass="67867">MTARSTTPADPLGPDSLTWKYFGDLRTGMMGVWIGAIQNMYPELGAAVEEHSILLREPLQRVARSVYPIMGVVYDGDRAAQTGQQIKGYHRTIKGVDAEGRRYHALDPDTFYWAHATFFMLIVKVAEYFCGGLTEAEKRQLFDEHVQWYRMYGMSMRPVPGSWDEFQEYWERVGREELEINQAVLDIFDIRIPKPRFVLMPTPIWDQIFKPLVAGQRWIAAGLFEPAVREKAGMRWTPGDEVLLRLFGKIVELAFLAVPDEIRLHPRALAAYRRAEGRLPSDAPLVEAPPFMAPPPRPPRAADALLPAAAQVAVRPRPATRPGAAGAGRIAGAHDVVAGRPARRAGPPEARGQGRVGSFRARALWYRQMAAADATFRLSAPPDIGMRSRWSAADAISLGRPWDSGPNSHAVGLPSSSPASSSRRSPSTVVASACRPAARTASTAARASGATTTGTQKMLPAEARRHLPLYGSTLRPPRITPAAPIASARRIRVPALPGSPISTATATSCGAPASTSSRRVAGMSHTATSPAGVTVSESAFAARSVTGWTGQSRPASNDAWRCSATSVTKTSRTRPRREAASTRFGPSARKRPARRRPTWRCSLTAAATLAERSVSTCRSGIFGRAG</sequence>
<gene>
    <name evidence="3" type="ORF">I550_3051</name>
</gene>